<organism evidence="1">
    <name type="scientific">Pseudomonas moraviensis R28-S</name>
    <dbReference type="NCBI Taxonomy" id="1395516"/>
    <lineage>
        <taxon>Bacteria</taxon>
        <taxon>Pseudomonadati</taxon>
        <taxon>Pseudomonadota</taxon>
        <taxon>Gammaproteobacteria</taxon>
        <taxon>Pseudomonadales</taxon>
        <taxon>Pseudomonadaceae</taxon>
        <taxon>Pseudomonas</taxon>
    </lineage>
</organism>
<dbReference type="HOGENOM" id="CLU_2993311_0_0_6"/>
<dbReference type="AlphaFoldDB" id="V8R6F3"/>
<gene>
    <name evidence="1" type="ORF">PMO01_18595</name>
</gene>
<evidence type="ECO:0000313" key="1">
    <source>
        <dbReference type="EMBL" id="ETF06859.1"/>
    </source>
</evidence>
<dbReference type="EMBL" id="AYMZ01000008">
    <property type="protein sequence ID" value="ETF06859.1"/>
    <property type="molecule type" value="Genomic_DNA"/>
</dbReference>
<sequence length="57" mass="6746">MKQYYDEKDYNELMGLSPQDVIDIATGKMKPEEEILPELLVNSKEEALELLRRFNEK</sequence>
<accession>V8R6F3</accession>
<dbReference type="Proteomes" id="UP000024771">
    <property type="component" value="Chromosome"/>
</dbReference>
<dbReference type="PATRIC" id="fig|1395516.4.peg.3774"/>
<protein>
    <submittedName>
        <fullName evidence="1">Uncharacterized protein</fullName>
    </submittedName>
</protein>
<dbReference type="RefSeq" id="WP_024013753.1">
    <property type="nucleotide sequence ID" value="NZ_CM002330.1"/>
</dbReference>
<proteinExistence type="predicted"/>
<comment type="caution">
    <text evidence="1">The sequence shown here is derived from an EMBL/GenBank/DDBJ whole genome shotgun (WGS) entry which is preliminary data.</text>
</comment>
<name>V8R6F3_9PSED</name>
<reference evidence="1" key="1">
    <citation type="journal article" date="2014" name="Genome Announc.">
        <title>Draft Genome Sequence of Pseudomonas moraviensis R28-S.</title>
        <authorList>
            <person name="Hunter S.S."/>
            <person name="Yano H."/>
            <person name="Loftie-Eaton W."/>
            <person name="Hughes J."/>
            <person name="De Gelder L."/>
            <person name="Stragier P."/>
            <person name="De Vos P."/>
            <person name="Settles M.L."/>
            <person name="Top E.M."/>
        </authorList>
    </citation>
    <scope>NUCLEOTIDE SEQUENCE [LARGE SCALE GENOMIC DNA]</scope>
    <source>
        <strain evidence="1">R28-S</strain>
    </source>
</reference>